<dbReference type="PANTHER" id="PTHR19303:SF74">
    <property type="entry name" value="POGO TRANSPOSABLE ELEMENT WITH KRAB DOMAIN"/>
    <property type="match status" value="1"/>
</dbReference>
<dbReference type="EnsemblMetazoa" id="SMAR001483-RA">
    <property type="protein sequence ID" value="SMAR001483-PA"/>
    <property type="gene ID" value="SMAR001483"/>
</dbReference>
<evidence type="ECO:0000313" key="4">
    <source>
        <dbReference type="EnsemblMetazoa" id="SMAR001483-PA"/>
    </source>
</evidence>
<dbReference type="InterPro" id="IPR055247">
    <property type="entry name" value="InsJ-like_HTH"/>
</dbReference>
<dbReference type="GO" id="GO:0043565">
    <property type="term" value="F:sequence-specific DNA binding"/>
    <property type="evidence" value="ECO:0007669"/>
    <property type="project" value="InterPro"/>
</dbReference>
<dbReference type="SMART" id="SM00674">
    <property type="entry name" value="CENPB"/>
    <property type="match status" value="1"/>
</dbReference>
<dbReference type="Pfam" id="PF03221">
    <property type="entry name" value="HTH_Tnp_Tc5"/>
    <property type="match status" value="1"/>
</dbReference>
<dbReference type="InterPro" id="IPR050863">
    <property type="entry name" value="CenT-Element_Derived"/>
</dbReference>
<reference evidence="4" key="2">
    <citation type="submission" date="2015-02" db="UniProtKB">
        <authorList>
            <consortium name="EnsemblMetazoa"/>
        </authorList>
    </citation>
    <scope>IDENTIFICATION</scope>
</reference>
<dbReference type="PANTHER" id="PTHR19303">
    <property type="entry name" value="TRANSPOSON"/>
    <property type="match status" value="1"/>
</dbReference>
<dbReference type="Gene3D" id="1.10.10.60">
    <property type="entry name" value="Homeodomain-like"/>
    <property type="match status" value="2"/>
</dbReference>
<accession>T1IKN1</accession>
<dbReference type="PROSITE" id="PS51253">
    <property type="entry name" value="HTH_CENPB"/>
    <property type="match status" value="1"/>
</dbReference>
<name>T1IKN1_STRMM</name>
<evidence type="ECO:0000256" key="1">
    <source>
        <dbReference type="ARBA" id="ARBA00004123"/>
    </source>
</evidence>
<feature type="domain" description="HTH CENPB-type" evidence="3">
    <location>
        <begin position="76"/>
        <end position="150"/>
    </location>
</feature>
<dbReference type="InterPro" id="IPR009057">
    <property type="entry name" value="Homeodomain-like_sf"/>
</dbReference>
<dbReference type="EMBL" id="JH430577">
    <property type="status" value="NOT_ANNOTATED_CDS"/>
    <property type="molecule type" value="Genomic_DNA"/>
</dbReference>
<organism evidence="4 5">
    <name type="scientific">Strigamia maritima</name>
    <name type="common">European centipede</name>
    <name type="synonym">Geophilus maritimus</name>
    <dbReference type="NCBI Taxonomy" id="126957"/>
    <lineage>
        <taxon>Eukaryota</taxon>
        <taxon>Metazoa</taxon>
        <taxon>Ecdysozoa</taxon>
        <taxon>Arthropoda</taxon>
        <taxon>Myriapoda</taxon>
        <taxon>Chilopoda</taxon>
        <taxon>Pleurostigmophora</taxon>
        <taxon>Geophilomorpha</taxon>
        <taxon>Linotaeniidae</taxon>
        <taxon>Strigamia</taxon>
    </lineage>
</organism>
<dbReference type="eggNOG" id="KOG3105">
    <property type="taxonomic scope" value="Eukaryota"/>
</dbReference>
<proteinExistence type="predicted"/>
<dbReference type="InterPro" id="IPR006600">
    <property type="entry name" value="HTH_CenpB_DNA-bd_dom"/>
</dbReference>
<dbReference type="InterPro" id="IPR010921">
    <property type="entry name" value="Trp_repressor/repl_initiator"/>
</dbReference>
<keyword evidence="5" id="KW-1185">Reference proteome</keyword>
<dbReference type="SUPFAM" id="SSF48295">
    <property type="entry name" value="TrpR-like"/>
    <property type="match status" value="1"/>
</dbReference>
<evidence type="ECO:0000313" key="5">
    <source>
        <dbReference type="Proteomes" id="UP000014500"/>
    </source>
</evidence>
<dbReference type="STRING" id="126957.T1IKN1"/>
<dbReference type="PhylomeDB" id="T1IKN1"/>
<dbReference type="GO" id="GO:0005634">
    <property type="term" value="C:nucleus"/>
    <property type="evidence" value="ECO:0007669"/>
    <property type="project" value="UniProtKB-SubCell"/>
</dbReference>
<reference evidence="5" key="1">
    <citation type="submission" date="2011-05" db="EMBL/GenBank/DDBJ databases">
        <authorList>
            <person name="Richards S.R."/>
            <person name="Qu J."/>
            <person name="Jiang H."/>
            <person name="Jhangiani S.N."/>
            <person name="Agravi P."/>
            <person name="Goodspeed R."/>
            <person name="Gross S."/>
            <person name="Mandapat C."/>
            <person name="Jackson L."/>
            <person name="Mathew T."/>
            <person name="Pu L."/>
            <person name="Thornton R."/>
            <person name="Saada N."/>
            <person name="Wilczek-Boney K.B."/>
            <person name="Lee S."/>
            <person name="Kovar C."/>
            <person name="Wu Y."/>
            <person name="Scherer S.E."/>
            <person name="Worley K.C."/>
            <person name="Muzny D.M."/>
            <person name="Gibbs R."/>
        </authorList>
    </citation>
    <scope>NUCLEOTIDE SEQUENCE</scope>
    <source>
        <strain evidence="5">Brora</strain>
    </source>
</reference>
<dbReference type="AlphaFoldDB" id="T1IKN1"/>
<dbReference type="Pfam" id="PF13518">
    <property type="entry name" value="HTH_28"/>
    <property type="match status" value="1"/>
</dbReference>
<dbReference type="OMA" id="KATRGWC"/>
<dbReference type="HOGENOM" id="CLU_1476967_0_0_1"/>
<comment type="subcellular location">
    <subcellularLocation>
        <location evidence="1">Nucleus</location>
    </subcellularLocation>
</comment>
<sequence length="183" mass="21404">MEHLISSTQSFSYKMDRQSYDMQFKLNVLKYAKENSGEAAARHFKVSPSTIRGWKKKIVEIESLTNIQHGLKRKRLSGAGAKIISEEMEMELMEWILEERSKHNRVSREMIRRKAIEIFSSNEDNSPNQFKASRGWLEKFLRRNDLSLIRKKTSQKNSDQMGIVAMDSKRDVWFDVVDDAQSV</sequence>
<dbReference type="SUPFAM" id="SSF46689">
    <property type="entry name" value="Homeodomain-like"/>
    <property type="match status" value="1"/>
</dbReference>
<evidence type="ECO:0000256" key="2">
    <source>
        <dbReference type="ARBA" id="ARBA00023125"/>
    </source>
</evidence>
<keyword evidence="2" id="KW-0238">DNA-binding</keyword>
<dbReference type="Proteomes" id="UP000014500">
    <property type="component" value="Unassembled WGS sequence"/>
</dbReference>
<evidence type="ECO:0000259" key="3">
    <source>
        <dbReference type="PROSITE" id="PS51253"/>
    </source>
</evidence>
<protein>
    <recommendedName>
        <fullName evidence="3">HTH CENPB-type domain-containing protein</fullName>
    </recommendedName>
</protein>